<comment type="subunit">
    <text evidence="3">Homodimer.</text>
</comment>
<dbReference type="InterPro" id="IPR015421">
    <property type="entry name" value="PyrdxlP-dep_Trfase_major"/>
</dbReference>
<dbReference type="NCBIfam" id="NF000586">
    <property type="entry name" value="PRK00011.1"/>
    <property type="match status" value="1"/>
</dbReference>
<organism evidence="6 7">
    <name type="scientific">Anaerobaca lacustris</name>
    <dbReference type="NCBI Taxonomy" id="3044600"/>
    <lineage>
        <taxon>Bacteria</taxon>
        <taxon>Pseudomonadati</taxon>
        <taxon>Planctomycetota</taxon>
        <taxon>Phycisphaerae</taxon>
        <taxon>Sedimentisphaerales</taxon>
        <taxon>Anaerobacaceae</taxon>
        <taxon>Anaerobaca</taxon>
    </lineage>
</organism>
<dbReference type="RefSeq" id="WP_349243874.1">
    <property type="nucleotide sequence ID" value="NZ_JASCXX010000004.1"/>
</dbReference>
<dbReference type="InterPro" id="IPR015422">
    <property type="entry name" value="PyrdxlP-dep_Trfase_small"/>
</dbReference>
<evidence type="ECO:0000313" key="7">
    <source>
        <dbReference type="Proteomes" id="UP001431776"/>
    </source>
</evidence>
<dbReference type="PANTHER" id="PTHR11680:SF35">
    <property type="entry name" value="SERINE HYDROXYMETHYLTRANSFERASE 1"/>
    <property type="match status" value="1"/>
</dbReference>
<dbReference type="CDD" id="cd00378">
    <property type="entry name" value="SHMT"/>
    <property type="match status" value="1"/>
</dbReference>
<accession>A0AAW6TW27</accession>
<dbReference type="GO" id="GO:0035999">
    <property type="term" value="P:tetrahydrofolate interconversion"/>
    <property type="evidence" value="ECO:0007669"/>
    <property type="project" value="UniProtKB-UniRule"/>
</dbReference>
<dbReference type="InterPro" id="IPR015424">
    <property type="entry name" value="PyrdxlP-dep_Trfase"/>
</dbReference>
<dbReference type="PIRSF" id="PIRSF000412">
    <property type="entry name" value="SHMT"/>
    <property type="match status" value="1"/>
</dbReference>
<evidence type="ECO:0000256" key="3">
    <source>
        <dbReference type="HAMAP-Rule" id="MF_00051"/>
    </source>
</evidence>
<dbReference type="EMBL" id="JASCXX010000004">
    <property type="protein sequence ID" value="MDI6448469.1"/>
    <property type="molecule type" value="Genomic_DNA"/>
</dbReference>
<dbReference type="InterPro" id="IPR039429">
    <property type="entry name" value="SHMT-like_dom"/>
</dbReference>
<keyword evidence="2 3" id="KW-0663">Pyridoxal phosphate</keyword>
<dbReference type="InterPro" id="IPR001085">
    <property type="entry name" value="Ser_HO-MeTrfase"/>
</dbReference>
<keyword evidence="3 6" id="KW-0808">Transferase</keyword>
<keyword evidence="3" id="KW-0554">One-carbon metabolism</keyword>
<dbReference type="GO" id="GO:0005829">
    <property type="term" value="C:cytosol"/>
    <property type="evidence" value="ECO:0007669"/>
    <property type="project" value="TreeGrafter"/>
</dbReference>
<comment type="function">
    <text evidence="3">Catalyzes the reversible interconversion of serine and glycine with tetrahydrofolate (THF) serving as the one-carbon carrier. This reaction serves as the major source of one-carbon groups required for the biosynthesis of purines, thymidylate, methionine, and other important biomolecules.</text>
</comment>
<name>A0AAW6TW27_9BACT</name>
<comment type="similarity">
    <text evidence="3">Belongs to the SHMT family.</text>
</comment>
<feature type="modified residue" description="N6-(pyridoxal phosphate)lysine" evidence="3 4">
    <location>
        <position position="265"/>
    </location>
</feature>
<dbReference type="Proteomes" id="UP001431776">
    <property type="component" value="Unassembled WGS sequence"/>
</dbReference>
<dbReference type="Gene3D" id="3.40.640.10">
    <property type="entry name" value="Type I PLP-dependent aspartate aminotransferase-like (Major domain)"/>
    <property type="match status" value="1"/>
</dbReference>
<comment type="cofactor">
    <cofactor evidence="1 3 4">
        <name>pyridoxal 5'-phosphate</name>
        <dbReference type="ChEBI" id="CHEBI:597326"/>
    </cofactor>
</comment>
<feature type="binding site" evidence="3">
    <location>
        <begin position="160"/>
        <end position="162"/>
    </location>
    <ligand>
        <name>(6S)-5,6,7,8-tetrahydrofolate</name>
        <dbReference type="ChEBI" id="CHEBI:57453"/>
    </ligand>
</feature>
<comment type="caution">
    <text evidence="6">The sequence shown here is derived from an EMBL/GenBank/DDBJ whole genome shotgun (WGS) entry which is preliminary data.</text>
</comment>
<dbReference type="SUPFAM" id="SSF53383">
    <property type="entry name" value="PLP-dependent transferases"/>
    <property type="match status" value="1"/>
</dbReference>
<comment type="subcellular location">
    <subcellularLocation>
        <location evidence="3">Cytoplasm</location>
    </subcellularLocation>
</comment>
<dbReference type="Gene3D" id="3.90.1150.10">
    <property type="entry name" value="Aspartate Aminotransferase, domain 1"/>
    <property type="match status" value="1"/>
</dbReference>
<dbReference type="Pfam" id="PF00464">
    <property type="entry name" value="SHMT"/>
    <property type="match status" value="1"/>
</dbReference>
<protein>
    <recommendedName>
        <fullName evidence="3">Probable serine hydroxymethyltransferase</fullName>
        <shortName evidence="3">SHMT</shortName>
        <shortName evidence="3">Serine methylase</shortName>
        <ecNumber evidence="3">2.1.2.1</ecNumber>
    </recommendedName>
</protein>
<evidence type="ECO:0000256" key="4">
    <source>
        <dbReference type="PIRSR" id="PIRSR000412-50"/>
    </source>
</evidence>
<dbReference type="GO" id="GO:0019264">
    <property type="term" value="P:glycine biosynthetic process from serine"/>
    <property type="evidence" value="ECO:0007669"/>
    <property type="project" value="InterPro"/>
</dbReference>
<dbReference type="EC" id="2.1.2.1" evidence="3"/>
<proteinExistence type="inferred from homology"/>
<feature type="domain" description="Serine hydroxymethyltransferase-like" evidence="5">
    <location>
        <begin position="45"/>
        <end position="433"/>
    </location>
</feature>
<reference evidence="6" key="1">
    <citation type="submission" date="2023-05" db="EMBL/GenBank/DDBJ databases">
        <title>Anaerotaeda fermentans gen. nov., sp. nov., a novel anaerobic planctomycete of the new family within the order Sedimentisphaerales isolated from Taman Peninsula, Russia.</title>
        <authorList>
            <person name="Khomyakova M.A."/>
            <person name="Merkel A.Y."/>
            <person name="Slobodkin A.I."/>
        </authorList>
    </citation>
    <scope>NUCLEOTIDE SEQUENCE</scope>
    <source>
        <strain evidence="6">M17dextr</strain>
    </source>
</reference>
<evidence type="ECO:0000259" key="5">
    <source>
        <dbReference type="Pfam" id="PF00464"/>
    </source>
</evidence>
<comment type="pathway">
    <text evidence="3">One-carbon metabolism; tetrahydrofolate interconversion.</text>
</comment>
<evidence type="ECO:0000256" key="2">
    <source>
        <dbReference type="ARBA" id="ARBA00022898"/>
    </source>
</evidence>
<dbReference type="InterPro" id="IPR049943">
    <property type="entry name" value="Ser_HO-MeTrfase-like"/>
</dbReference>
<dbReference type="GO" id="GO:0030170">
    <property type="term" value="F:pyridoxal phosphate binding"/>
    <property type="evidence" value="ECO:0007669"/>
    <property type="project" value="UniProtKB-UniRule"/>
</dbReference>
<keyword evidence="3" id="KW-0963">Cytoplasm</keyword>
<keyword evidence="7" id="KW-1185">Reference proteome</keyword>
<dbReference type="HAMAP" id="MF_00051">
    <property type="entry name" value="SHMT"/>
    <property type="match status" value="1"/>
</dbReference>
<sequence length="472" mass="51675">MPVNEHISKGLRRNDRQLYEVIESIFPTVPNSATYHRGLLEALGQVDGEVSRLIAAEHDRLQNTLQLIAAENQCSRAVLAALGSVVQNKTTEGFVGSRFHGGCEVVDGLETLAVTRAKEVFGAQHANVQPHSGTGANQIVLTAILETGDRILSLAMDQGGHVSHGAAVAFAGKFFEVEQYHVDPKSFLLDYGAIRQQALRFRPRLIICGASAYSRIIDFAAYRRIADEVGAYLMADISHISGLIAAGVHPSPVDHAHFTTTSTYKPGGPRGGLILMGRDFDAPIQAGGRSVPLWERIEKTTFPGFQGTPYLNNIAAKAVFFREMLSAEYKARQFKIVENAQVLARAFDRIGYDILTGGTDNHMFCINVGHFREGLTGAIAQHCLEECGIIVNMNRLPYDPHSPRVTSGMRLGTPIVTKNGMGQTQMEAIAGLIDNVLTQVEPAGSREYRLDDRLRLETKHQVEDLCARFPMV</sequence>
<gene>
    <name evidence="3 6" type="primary">glyA</name>
    <name evidence="6" type="ORF">QJ522_05390</name>
</gene>
<evidence type="ECO:0000256" key="1">
    <source>
        <dbReference type="ARBA" id="ARBA00001933"/>
    </source>
</evidence>
<comment type="caution">
    <text evidence="3">Lacks conserved residue(s) required for the propagation of feature annotation.</text>
</comment>
<evidence type="ECO:0000313" key="6">
    <source>
        <dbReference type="EMBL" id="MDI6448469.1"/>
    </source>
</evidence>
<comment type="catalytic activity">
    <reaction evidence="3">
        <text>(6R)-5,10-methylene-5,6,7,8-tetrahydrofolate + glycine + H2O = (6S)-5,6,7,8-tetrahydrofolate + L-serine</text>
        <dbReference type="Rhea" id="RHEA:15481"/>
        <dbReference type="ChEBI" id="CHEBI:15377"/>
        <dbReference type="ChEBI" id="CHEBI:15636"/>
        <dbReference type="ChEBI" id="CHEBI:33384"/>
        <dbReference type="ChEBI" id="CHEBI:57305"/>
        <dbReference type="ChEBI" id="CHEBI:57453"/>
        <dbReference type="EC" id="2.1.2.1"/>
    </reaction>
</comment>
<dbReference type="AlphaFoldDB" id="A0AAW6TW27"/>
<dbReference type="PANTHER" id="PTHR11680">
    <property type="entry name" value="SERINE HYDROXYMETHYLTRANSFERASE"/>
    <property type="match status" value="1"/>
</dbReference>
<dbReference type="GO" id="GO:0004372">
    <property type="term" value="F:glycine hydroxymethyltransferase activity"/>
    <property type="evidence" value="ECO:0007669"/>
    <property type="project" value="UniProtKB-EC"/>
</dbReference>